<feature type="region of interest" description="Disordered" evidence="1">
    <location>
        <begin position="20"/>
        <end position="88"/>
    </location>
</feature>
<dbReference type="AlphaFoldDB" id="A0A218VZS1"/>
<comment type="caution">
    <text evidence="2">The sequence shown here is derived from an EMBL/GenBank/DDBJ whole genome shotgun (WGS) entry which is preliminary data.</text>
</comment>
<name>A0A218VZS1_PUNGR</name>
<organism evidence="2 3">
    <name type="scientific">Punica granatum</name>
    <name type="common">Pomegranate</name>
    <dbReference type="NCBI Taxonomy" id="22663"/>
    <lineage>
        <taxon>Eukaryota</taxon>
        <taxon>Viridiplantae</taxon>
        <taxon>Streptophyta</taxon>
        <taxon>Embryophyta</taxon>
        <taxon>Tracheophyta</taxon>
        <taxon>Spermatophyta</taxon>
        <taxon>Magnoliopsida</taxon>
        <taxon>eudicotyledons</taxon>
        <taxon>Gunneridae</taxon>
        <taxon>Pentapetalae</taxon>
        <taxon>rosids</taxon>
        <taxon>malvids</taxon>
        <taxon>Myrtales</taxon>
        <taxon>Lythraceae</taxon>
        <taxon>Punica</taxon>
    </lineage>
</organism>
<feature type="compositionally biased region" description="Low complexity" evidence="1">
    <location>
        <begin position="45"/>
        <end position="58"/>
    </location>
</feature>
<evidence type="ECO:0000313" key="3">
    <source>
        <dbReference type="Proteomes" id="UP000197138"/>
    </source>
</evidence>
<evidence type="ECO:0000256" key="1">
    <source>
        <dbReference type="SAM" id="MobiDB-lite"/>
    </source>
</evidence>
<protein>
    <submittedName>
        <fullName evidence="2">Uncharacterized protein</fullName>
    </submittedName>
</protein>
<feature type="compositionally biased region" description="Polar residues" evidence="1">
    <location>
        <begin position="25"/>
        <end position="37"/>
    </location>
</feature>
<sequence length="230" mass="25075">MVVCLWHVFVARANEKHHEFAASPVQPQKSSQHQSLAPQHRGKRPQQIPKQRQSQQQQFSKGTADVISSKSTSLKRQKTVSANPSATGMYERRLNLPLPMDLHSPGDNLTNILEPYQLQMLKSAAISGRLSGQTLHGILRGNSRNLDQVHKTSQQHVGIRSKMNSVAASRAAGSEESSLLMTGLASIGVAYPTEVFQSGAVAAALHASSWANYSCNCKSFGSPYTKDASW</sequence>
<dbReference type="EMBL" id="MTKT01005556">
    <property type="protein sequence ID" value="OWM65995.1"/>
    <property type="molecule type" value="Genomic_DNA"/>
</dbReference>
<reference evidence="3" key="1">
    <citation type="journal article" date="2017" name="Plant J.">
        <title>The pomegranate (Punica granatum L.) genome and the genomics of punicalagin biosynthesis.</title>
        <authorList>
            <person name="Qin G."/>
            <person name="Xu C."/>
            <person name="Ming R."/>
            <person name="Tang H."/>
            <person name="Guyot R."/>
            <person name="Kramer E.M."/>
            <person name="Hu Y."/>
            <person name="Yi X."/>
            <person name="Qi Y."/>
            <person name="Xu X."/>
            <person name="Gao Z."/>
            <person name="Pan H."/>
            <person name="Jian J."/>
            <person name="Tian Y."/>
            <person name="Yue Z."/>
            <person name="Xu Y."/>
        </authorList>
    </citation>
    <scope>NUCLEOTIDE SEQUENCE [LARGE SCALE GENOMIC DNA]</scope>
    <source>
        <strain evidence="3">cv. Dabenzi</strain>
    </source>
</reference>
<dbReference type="Proteomes" id="UP000197138">
    <property type="component" value="Unassembled WGS sequence"/>
</dbReference>
<proteinExistence type="predicted"/>
<gene>
    <name evidence="2" type="ORF">CDL15_Pgr015421</name>
</gene>
<evidence type="ECO:0000313" key="2">
    <source>
        <dbReference type="EMBL" id="OWM65995.1"/>
    </source>
</evidence>
<accession>A0A218VZS1</accession>